<dbReference type="SMART" id="SM00530">
    <property type="entry name" value="HTH_XRE"/>
    <property type="match status" value="1"/>
</dbReference>
<organism evidence="2 3">
    <name type="scientific">Candidatus Clostridium eludens</name>
    <dbReference type="NCBI Taxonomy" id="3381663"/>
    <lineage>
        <taxon>Bacteria</taxon>
        <taxon>Bacillati</taxon>
        <taxon>Bacillota</taxon>
        <taxon>Clostridia</taxon>
        <taxon>Eubacteriales</taxon>
        <taxon>Clostridiaceae</taxon>
        <taxon>Clostridium</taxon>
    </lineage>
</organism>
<protein>
    <submittedName>
        <fullName evidence="2">Helix-turn-helix domain-containing protein</fullName>
    </submittedName>
</protein>
<comment type="caution">
    <text evidence="2">The sequence shown here is derived from an EMBL/GenBank/DDBJ whole genome shotgun (WGS) entry which is preliminary data.</text>
</comment>
<name>A0ABW8SE10_9CLOT</name>
<gene>
    <name evidence="2" type="ORF">ACJDU8_01450</name>
</gene>
<evidence type="ECO:0000313" key="2">
    <source>
        <dbReference type="EMBL" id="MFL0194247.1"/>
    </source>
</evidence>
<evidence type="ECO:0000313" key="3">
    <source>
        <dbReference type="Proteomes" id="UP001623660"/>
    </source>
</evidence>
<dbReference type="Gene3D" id="1.10.260.40">
    <property type="entry name" value="lambda repressor-like DNA-binding domains"/>
    <property type="match status" value="1"/>
</dbReference>
<reference evidence="2 3" key="1">
    <citation type="submission" date="2024-11" db="EMBL/GenBank/DDBJ databases">
        <authorList>
            <person name="Heng Y.C."/>
            <person name="Lim A.C.H."/>
            <person name="Lee J.K.Y."/>
            <person name="Kittelmann S."/>
        </authorList>
    </citation>
    <scope>NUCLEOTIDE SEQUENCE [LARGE SCALE GENOMIC DNA]</scope>
    <source>
        <strain evidence="2 3">WILCCON 0269</strain>
    </source>
</reference>
<dbReference type="CDD" id="cd00093">
    <property type="entry name" value="HTH_XRE"/>
    <property type="match status" value="1"/>
</dbReference>
<keyword evidence="3" id="KW-1185">Reference proteome</keyword>
<dbReference type="Proteomes" id="UP001623660">
    <property type="component" value="Unassembled WGS sequence"/>
</dbReference>
<dbReference type="SUPFAM" id="SSF47413">
    <property type="entry name" value="lambda repressor-like DNA-binding domains"/>
    <property type="match status" value="1"/>
</dbReference>
<dbReference type="Pfam" id="PF01381">
    <property type="entry name" value="HTH_3"/>
    <property type="match status" value="1"/>
</dbReference>
<evidence type="ECO:0000259" key="1">
    <source>
        <dbReference type="PROSITE" id="PS50943"/>
    </source>
</evidence>
<proteinExistence type="predicted"/>
<dbReference type="InterPro" id="IPR010982">
    <property type="entry name" value="Lambda_DNA-bd_dom_sf"/>
</dbReference>
<accession>A0ABW8SE10</accession>
<dbReference type="InterPro" id="IPR001387">
    <property type="entry name" value="Cro/C1-type_HTH"/>
</dbReference>
<dbReference type="PROSITE" id="PS50943">
    <property type="entry name" value="HTH_CROC1"/>
    <property type="match status" value="1"/>
</dbReference>
<sequence>MGLEIINKLKKKKGLTSEQLSKESGVPLGTLNKILNGTTKDPKLETLKALARVLDCSLDDFDDNPKKKTIKGVDTIAAHLEGKDITPQKMKLLEKYIDALFENED</sequence>
<dbReference type="RefSeq" id="WP_406790373.1">
    <property type="nucleotide sequence ID" value="NZ_JBJHZX010000002.1"/>
</dbReference>
<dbReference type="EMBL" id="JBJHZX010000002">
    <property type="protein sequence ID" value="MFL0194247.1"/>
    <property type="molecule type" value="Genomic_DNA"/>
</dbReference>
<feature type="domain" description="HTH cro/C1-type" evidence="1">
    <location>
        <begin position="6"/>
        <end position="61"/>
    </location>
</feature>